<name>A0AA41YKI8_9PROT</name>
<evidence type="ECO:0000313" key="2">
    <source>
        <dbReference type="EMBL" id="MCW3474285.1"/>
    </source>
</evidence>
<dbReference type="EMBL" id="JAPDNT010000003">
    <property type="protein sequence ID" value="MCW3474285.1"/>
    <property type="molecule type" value="Genomic_DNA"/>
</dbReference>
<gene>
    <name evidence="2" type="ORF">OL599_06800</name>
</gene>
<dbReference type="PANTHER" id="PTHR36440">
    <property type="entry name" value="PUTATIVE (AFU_ORTHOLOGUE AFUA_8G07350)-RELATED"/>
    <property type="match status" value="1"/>
</dbReference>
<organism evidence="2 3">
    <name type="scientific">Limobrevibacterium gyesilva</name>
    <dbReference type="NCBI Taxonomy" id="2991712"/>
    <lineage>
        <taxon>Bacteria</taxon>
        <taxon>Pseudomonadati</taxon>
        <taxon>Pseudomonadota</taxon>
        <taxon>Alphaproteobacteria</taxon>
        <taxon>Acetobacterales</taxon>
        <taxon>Acetobacteraceae</taxon>
        <taxon>Limobrevibacterium</taxon>
    </lineage>
</organism>
<dbReference type="Proteomes" id="UP001165679">
    <property type="component" value="Unassembled WGS sequence"/>
</dbReference>
<sequence>MDTDRGDLVVVQPGQSESYWQPVPANGYVELRVAPRNARMETPFGFGTQTVAPGCYVREHSHDRNEELIHCIAGSGHAVLDGETHPMVAGTTIFLGRNRVHMFVNDGAEDMTFTWLLLPNGLEDFFQAIGRPRAPGEPAPAPFPRPADVLEIERRTVFAPPPPGGGRKPA</sequence>
<evidence type="ECO:0000313" key="3">
    <source>
        <dbReference type="Proteomes" id="UP001165679"/>
    </source>
</evidence>
<dbReference type="SUPFAM" id="SSF51182">
    <property type="entry name" value="RmlC-like cupins"/>
    <property type="match status" value="1"/>
</dbReference>
<evidence type="ECO:0000259" key="1">
    <source>
        <dbReference type="Pfam" id="PF07883"/>
    </source>
</evidence>
<dbReference type="PANTHER" id="PTHR36440:SF1">
    <property type="entry name" value="PUTATIVE (AFU_ORTHOLOGUE AFUA_8G07350)-RELATED"/>
    <property type="match status" value="1"/>
</dbReference>
<dbReference type="InterPro" id="IPR013096">
    <property type="entry name" value="Cupin_2"/>
</dbReference>
<comment type="caution">
    <text evidence="2">The sequence shown here is derived from an EMBL/GenBank/DDBJ whole genome shotgun (WGS) entry which is preliminary data.</text>
</comment>
<dbReference type="InterPro" id="IPR011051">
    <property type="entry name" value="RmlC_Cupin_sf"/>
</dbReference>
<feature type="domain" description="Cupin type-2" evidence="1">
    <location>
        <begin position="48"/>
        <end position="116"/>
    </location>
</feature>
<protein>
    <submittedName>
        <fullName evidence="2">Cupin domain-containing protein</fullName>
    </submittedName>
</protein>
<dbReference type="InterPro" id="IPR014710">
    <property type="entry name" value="RmlC-like_jellyroll"/>
</dbReference>
<keyword evidence="3" id="KW-1185">Reference proteome</keyword>
<dbReference type="Pfam" id="PF07883">
    <property type="entry name" value="Cupin_2"/>
    <property type="match status" value="1"/>
</dbReference>
<dbReference type="InterPro" id="IPR053146">
    <property type="entry name" value="QDO-like"/>
</dbReference>
<dbReference type="RefSeq" id="WP_264712912.1">
    <property type="nucleotide sequence ID" value="NZ_JAPDNT010000003.1"/>
</dbReference>
<reference evidence="2" key="2">
    <citation type="submission" date="2022-10" db="EMBL/GenBank/DDBJ databases">
        <authorList>
            <person name="Trinh H.N."/>
        </authorList>
    </citation>
    <scope>NUCLEOTIDE SEQUENCE</scope>
    <source>
        <strain evidence="2">RN2-1</strain>
    </source>
</reference>
<dbReference type="Gene3D" id="2.60.120.10">
    <property type="entry name" value="Jelly Rolls"/>
    <property type="match status" value="1"/>
</dbReference>
<accession>A0AA41YKI8</accession>
<proteinExistence type="predicted"/>
<dbReference type="AlphaFoldDB" id="A0AA41YKI8"/>
<reference evidence="2" key="1">
    <citation type="submission" date="2022-09" db="EMBL/GenBank/DDBJ databases">
        <title>Rhodovastum sp. nov. RN2-1 isolated from soil in Seongnam, South Korea.</title>
        <authorList>
            <person name="Le N.T."/>
        </authorList>
    </citation>
    <scope>NUCLEOTIDE SEQUENCE</scope>
    <source>
        <strain evidence="2">RN2-1</strain>
    </source>
</reference>